<evidence type="ECO:0000313" key="2">
    <source>
        <dbReference type="Proteomes" id="UP000078200"/>
    </source>
</evidence>
<name>A0A1A9VL05_GLOAU</name>
<keyword evidence="2" id="KW-1185">Reference proteome</keyword>
<organism evidence="1 2">
    <name type="scientific">Glossina austeni</name>
    <name type="common">Savannah tsetse fly</name>
    <dbReference type="NCBI Taxonomy" id="7395"/>
    <lineage>
        <taxon>Eukaryota</taxon>
        <taxon>Metazoa</taxon>
        <taxon>Ecdysozoa</taxon>
        <taxon>Arthropoda</taxon>
        <taxon>Hexapoda</taxon>
        <taxon>Insecta</taxon>
        <taxon>Pterygota</taxon>
        <taxon>Neoptera</taxon>
        <taxon>Endopterygota</taxon>
        <taxon>Diptera</taxon>
        <taxon>Brachycera</taxon>
        <taxon>Muscomorpha</taxon>
        <taxon>Hippoboscoidea</taxon>
        <taxon>Glossinidae</taxon>
        <taxon>Glossina</taxon>
    </lineage>
</organism>
<sequence length="110" mass="12352">MNHNIAMAMDDGSFFCFVILLFVLLSSISERFKPYKKYHCRINYMTILIQYYNVSLFVCGINGLIIDCSIDKLPGCGKHFYKSSGSLGGYYSISAGFECDCQSTKADHDG</sequence>
<dbReference type="AlphaFoldDB" id="A0A1A9VL05"/>
<dbReference type="Proteomes" id="UP000078200">
    <property type="component" value="Unassembled WGS sequence"/>
</dbReference>
<protein>
    <submittedName>
        <fullName evidence="1">Uncharacterized protein</fullName>
    </submittedName>
</protein>
<accession>A0A1A9VL05</accession>
<evidence type="ECO:0000313" key="1">
    <source>
        <dbReference type="EnsemblMetazoa" id="GAUT040185-PA"/>
    </source>
</evidence>
<dbReference type="VEuPathDB" id="VectorBase:GAUT040185"/>
<proteinExistence type="predicted"/>
<reference evidence="1" key="1">
    <citation type="submission" date="2020-05" db="UniProtKB">
        <authorList>
            <consortium name="EnsemblMetazoa"/>
        </authorList>
    </citation>
    <scope>IDENTIFICATION</scope>
    <source>
        <strain evidence="1">TTRI</strain>
    </source>
</reference>
<dbReference type="EnsemblMetazoa" id="GAUT040185-RA">
    <property type="protein sequence ID" value="GAUT040185-PA"/>
    <property type="gene ID" value="GAUT040185"/>
</dbReference>